<evidence type="ECO:0000313" key="4">
    <source>
        <dbReference type="Proteomes" id="UP001295794"/>
    </source>
</evidence>
<organism evidence="3 4">
    <name type="scientific">Mycena citricolor</name>
    <dbReference type="NCBI Taxonomy" id="2018698"/>
    <lineage>
        <taxon>Eukaryota</taxon>
        <taxon>Fungi</taxon>
        <taxon>Dikarya</taxon>
        <taxon>Basidiomycota</taxon>
        <taxon>Agaricomycotina</taxon>
        <taxon>Agaricomycetes</taxon>
        <taxon>Agaricomycetidae</taxon>
        <taxon>Agaricales</taxon>
        <taxon>Marasmiineae</taxon>
        <taxon>Mycenaceae</taxon>
        <taxon>Mycena</taxon>
    </lineage>
</organism>
<feature type="signal peptide" evidence="1">
    <location>
        <begin position="1"/>
        <end position="19"/>
    </location>
</feature>
<feature type="domain" description="Endo-1,3(4)-beta-glucanase 1 carbohydrate binding" evidence="2">
    <location>
        <begin position="85"/>
        <end position="133"/>
    </location>
</feature>
<dbReference type="AlphaFoldDB" id="A0AAD2H882"/>
<protein>
    <recommendedName>
        <fullName evidence="2">Endo-1,3(4)-beta-glucanase 1 carbohydrate binding domain-containing protein</fullName>
    </recommendedName>
</protein>
<proteinExistence type="predicted"/>
<sequence>MSRLALLILTALIATAAIAQTLLNCGASQYNPVDMTCYDGNFLCPILDPQGDSDADVLLRCGDTCNQTTLVPFNATFGASNPLEQCGDAQFHPEDYVCIDQNFLCPIVDRVGYLRCGAACYSPWQYKCTNDALVPLPPQGCIPDFGINVFCNNEGCFLLECCPGLLSIADRCRKECANGPC</sequence>
<keyword evidence="1" id="KW-0732">Signal</keyword>
<keyword evidence="4" id="KW-1185">Reference proteome</keyword>
<reference evidence="3" key="1">
    <citation type="submission" date="2023-11" db="EMBL/GenBank/DDBJ databases">
        <authorList>
            <person name="De Vega J J."/>
            <person name="De Vega J J."/>
        </authorList>
    </citation>
    <scope>NUCLEOTIDE SEQUENCE</scope>
</reference>
<feature type="domain" description="Endo-1,3(4)-beta-glucanase 1 carbohydrate binding" evidence="2">
    <location>
        <begin position="24"/>
        <end position="66"/>
    </location>
</feature>
<gene>
    <name evidence="3" type="ORF">MYCIT1_LOCUS14209</name>
</gene>
<dbReference type="Proteomes" id="UP001295794">
    <property type="component" value="Unassembled WGS sequence"/>
</dbReference>
<dbReference type="GO" id="GO:0030246">
    <property type="term" value="F:carbohydrate binding"/>
    <property type="evidence" value="ECO:0007669"/>
    <property type="project" value="InterPro"/>
</dbReference>
<accession>A0AAD2H882</accession>
<feature type="chain" id="PRO_5042155489" description="Endo-1,3(4)-beta-glucanase 1 carbohydrate binding domain-containing protein" evidence="1">
    <location>
        <begin position="20"/>
        <end position="181"/>
    </location>
</feature>
<evidence type="ECO:0000256" key="1">
    <source>
        <dbReference type="SAM" id="SignalP"/>
    </source>
</evidence>
<evidence type="ECO:0000259" key="2">
    <source>
        <dbReference type="Pfam" id="PF10645"/>
    </source>
</evidence>
<evidence type="ECO:0000313" key="3">
    <source>
        <dbReference type="EMBL" id="CAK5270063.1"/>
    </source>
</evidence>
<name>A0AAD2H882_9AGAR</name>
<dbReference type="Pfam" id="PF10645">
    <property type="entry name" value="Carb_bind"/>
    <property type="match status" value="2"/>
</dbReference>
<dbReference type="EMBL" id="CAVNYO010000158">
    <property type="protein sequence ID" value="CAK5270063.1"/>
    <property type="molecule type" value="Genomic_DNA"/>
</dbReference>
<dbReference type="InterPro" id="IPR018909">
    <property type="entry name" value="Eng1_septum"/>
</dbReference>
<comment type="caution">
    <text evidence="3">The sequence shown here is derived from an EMBL/GenBank/DDBJ whole genome shotgun (WGS) entry which is preliminary data.</text>
</comment>